<keyword evidence="3" id="KW-1185">Reference proteome</keyword>
<reference evidence="2 3" key="1">
    <citation type="submission" date="2019-11" db="EMBL/GenBank/DDBJ databases">
        <title>Type strains purchased from KCTC, JCM and DSMZ.</title>
        <authorList>
            <person name="Lu H."/>
        </authorList>
    </citation>
    <scope>NUCLEOTIDE SEQUENCE [LARGE SCALE GENOMIC DNA]</scope>
    <source>
        <strain evidence="2 3">JCM 31587</strain>
    </source>
</reference>
<evidence type="ECO:0000313" key="3">
    <source>
        <dbReference type="Proteomes" id="UP000472320"/>
    </source>
</evidence>
<evidence type="ECO:0000256" key="1">
    <source>
        <dbReference type="SAM" id="SignalP"/>
    </source>
</evidence>
<accession>A0A6L6QAC2</accession>
<proteinExistence type="predicted"/>
<feature type="chain" id="PRO_5027085788" evidence="1">
    <location>
        <begin position="24"/>
        <end position="300"/>
    </location>
</feature>
<dbReference type="InterPro" id="IPR011990">
    <property type="entry name" value="TPR-like_helical_dom_sf"/>
</dbReference>
<evidence type="ECO:0000313" key="2">
    <source>
        <dbReference type="EMBL" id="MTW09180.1"/>
    </source>
</evidence>
<dbReference type="AlphaFoldDB" id="A0A6L6QAC2"/>
<dbReference type="RefSeq" id="WP_155452162.1">
    <property type="nucleotide sequence ID" value="NZ_WNKX01000001.1"/>
</dbReference>
<feature type="signal peptide" evidence="1">
    <location>
        <begin position="1"/>
        <end position="23"/>
    </location>
</feature>
<sequence>MKIYALLLFILTAALTVSPRASACINEIGTNHRGERISPISYTGQNLKPYLATRTNKDNLIAWSHRTVAATRKSPSFDNLINLSAVLIRFGKLPEAVKLLQFVEQKYPGNYQTASNIGTAYELLGRNEDALKWIVEGVKRNPEDHFGTEWLHIQILKAKLGQHPTPAPGHSILNLDFGNDAMPIRPAALPFGNDGKQLSLFAVGYALRFQLLERIEFVAAPDPMVAGMLLDWANLELLAGAVETADVLYDAALRYGSSERTLIAARKNEVKRILAQAGTNASPKDGECELCNPPLLRTER</sequence>
<dbReference type="Proteomes" id="UP000472320">
    <property type="component" value="Unassembled WGS sequence"/>
</dbReference>
<comment type="caution">
    <text evidence="2">The sequence shown here is derived from an EMBL/GenBank/DDBJ whole genome shotgun (WGS) entry which is preliminary data.</text>
</comment>
<name>A0A6L6QAC2_9BURK</name>
<dbReference type="EMBL" id="WNKX01000001">
    <property type="protein sequence ID" value="MTW09180.1"/>
    <property type="molecule type" value="Genomic_DNA"/>
</dbReference>
<organism evidence="2 3">
    <name type="scientific">Massilia eburnea</name>
    <dbReference type="NCBI Taxonomy" id="1776165"/>
    <lineage>
        <taxon>Bacteria</taxon>
        <taxon>Pseudomonadati</taxon>
        <taxon>Pseudomonadota</taxon>
        <taxon>Betaproteobacteria</taxon>
        <taxon>Burkholderiales</taxon>
        <taxon>Oxalobacteraceae</taxon>
        <taxon>Telluria group</taxon>
        <taxon>Massilia</taxon>
    </lineage>
</organism>
<keyword evidence="1" id="KW-0732">Signal</keyword>
<protein>
    <submittedName>
        <fullName evidence="2">Uncharacterized protein</fullName>
    </submittedName>
</protein>
<dbReference type="SUPFAM" id="SSF48452">
    <property type="entry name" value="TPR-like"/>
    <property type="match status" value="1"/>
</dbReference>
<dbReference type="Gene3D" id="1.25.40.10">
    <property type="entry name" value="Tetratricopeptide repeat domain"/>
    <property type="match status" value="1"/>
</dbReference>
<gene>
    <name evidence="2" type="ORF">GM658_01070</name>
</gene>
<dbReference type="OrthoDB" id="7187515at2"/>